<dbReference type="RefSeq" id="WP_227423017.1">
    <property type="nucleotide sequence ID" value="NZ_CP071868.1"/>
</dbReference>
<reference evidence="2" key="1">
    <citation type="submission" date="2021-03" db="EMBL/GenBank/DDBJ databases">
        <title>Pengzhenrongella sicca gen. nov., sp. nov., a new member of suborder Micrococcineae isolated from High-Arctic tundra soil.</title>
        <authorList>
            <person name="Peng F."/>
        </authorList>
    </citation>
    <scope>NUCLEOTIDE SEQUENCE</scope>
    <source>
        <strain evidence="2">LRZ-2</strain>
    </source>
</reference>
<feature type="transmembrane region" description="Helical" evidence="1">
    <location>
        <begin position="21"/>
        <end position="41"/>
    </location>
</feature>
<gene>
    <name evidence="2" type="ORF">J4E96_15715</name>
</gene>
<dbReference type="Proteomes" id="UP000663937">
    <property type="component" value="Chromosome"/>
</dbReference>
<sequence length="42" mass="4251">MTINGARQGQRRAHAPAWFTVAAWGSLGLLLLGGFAGAVGLG</sequence>
<evidence type="ECO:0000256" key="1">
    <source>
        <dbReference type="SAM" id="Phobius"/>
    </source>
</evidence>
<accession>A0A8A4ZBH7</accession>
<evidence type="ECO:0000313" key="2">
    <source>
        <dbReference type="EMBL" id="QTE28771.1"/>
    </source>
</evidence>
<keyword evidence="1" id="KW-1133">Transmembrane helix</keyword>
<proteinExistence type="predicted"/>
<keyword evidence="1" id="KW-0472">Membrane</keyword>
<evidence type="ECO:0000313" key="3">
    <source>
        <dbReference type="Proteomes" id="UP000663937"/>
    </source>
</evidence>
<dbReference type="AlphaFoldDB" id="A0A8A4ZBH7"/>
<dbReference type="KEGG" id="psic:J4E96_15715"/>
<dbReference type="EMBL" id="CP071868">
    <property type="protein sequence ID" value="QTE28771.1"/>
    <property type="molecule type" value="Genomic_DNA"/>
</dbReference>
<name>A0A8A4ZBH7_9MICO</name>
<organism evidence="2 3">
    <name type="scientific">Pengzhenrongella sicca</name>
    <dbReference type="NCBI Taxonomy" id="2819238"/>
    <lineage>
        <taxon>Bacteria</taxon>
        <taxon>Bacillati</taxon>
        <taxon>Actinomycetota</taxon>
        <taxon>Actinomycetes</taxon>
        <taxon>Micrococcales</taxon>
        <taxon>Pengzhenrongella</taxon>
    </lineage>
</organism>
<keyword evidence="1" id="KW-0812">Transmembrane</keyword>
<protein>
    <submittedName>
        <fullName evidence="2">Molybdopterin oxidoreductase</fullName>
    </submittedName>
</protein>
<keyword evidence="3" id="KW-1185">Reference proteome</keyword>